<gene>
    <name evidence="2" type="ORF">GCM10009092_29660</name>
</gene>
<dbReference type="EMBL" id="BAAAEI010000017">
    <property type="protein sequence ID" value="GAA0363359.1"/>
    <property type="molecule type" value="Genomic_DNA"/>
</dbReference>
<name>A0ABN0XGU9_9ALTE</name>
<evidence type="ECO:0000313" key="2">
    <source>
        <dbReference type="EMBL" id="GAA0363359.1"/>
    </source>
</evidence>
<accession>A0ABN0XGU9</accession>
<dbReference type="InterPro" id="IPR037925">
    <property type="entry name" value="FlgE/F/G-like"/>
</dbReference>
<sequence length="369" mass="39899">MRTRLSQVAALLLLSSGPVFATSDAYVQPRLNTNIADALNTLSQSCQNFTLDTESDHAFEISDHHQSMTLSHRFSNGSALAFVSHSETGNGDYGQIMAFRVSASQFTNGSDLIGKDQTLPMTEKLFITEQHPSGIAWLPAPQQSGPDRGYLIIASENENKVRIRQFSQDGDEGEIATLANHPLVQITDVWLAQEGGNNWLILHNMNAGTGAAYKASTADLFQYGTSAEGELDINAFMLVNQYQSPANTGCGKSVGQNAQLVKDSTNNWYVVHTYTGENICGANSGNNIVKAYRAYFNADGTFSLATSATPYAQTTVGSSSLPDGRGADGAAGFRVSEDGRLVAYYGGQYAYMSWFDWKTAVKECRSAAR</sequence>
<keyword evidence="3" id="KW-1185">Reference proteome</keyword>
<evidence type="ECO:0000256" key="1">
    <source>
        <dbReference type="SAM" id="SignalP"/>
    </source>
</evidence>
<evidence type="ECO:0008006" key="4">
    <source>
        <dbReference type="Google" id="ProtNLM"/>
    </source>
</evidence>
<reference evidence="3" key="1">
    <citation type="journal article" date="2019" name="Int. J. Syst. Evol. Microbiol.">
        <title>The Global Catalogue of Microorganisms (GCM) 10K type strain sequencing project: providing services to taxonomists for standard genome sequencing and annotation.</title>
        <authorList>
            <consortium name="The Broad Institute Genomics Platform"/>
            <consortium name="The Broad Institute Genome Sequencing Center for Infectious Disease"/>
            <person name="Wu L."/>
            <person name="Ma J."/>
        </authorList>
    </citation>
    <scope>NUCLEOTIDE SEQUENCE [LARGE SCALE GENOMIC DNA]</scope>
    <source>
        <strain evidence="3">JCM 13378</strain>
    </source>
</reference>
<comment type="caution">
    <text evidence="2">The sequence shown here is derived from an EMBL/GenBank/DDBJ whole genome shotgun (WGS) entry which is preliminary data.</text>
</comment>
<organism evidence="2 3">
    <name type="scientific">Bowmanella denitrificans</name>
    <dbReference type="NCBI Taxonomy" id="366582"/>
    <lineage>
        <taxon>Bacteria</taxon>
        <taxon>Pseudomonadati</taxon>
        <taxon>Pseudomonadota</taxon>
        <taxon>Gammaproteobacteria</taxon>
        <taxon>Alteromonadales</taxon>
        <taxon>Alteromonadaceae</taxon>
        <taxon>Bowmanella</taxon>
    </lineage>
</organism>
<evidence type="ECO:0000313" key="3">
    <source>
        <dbReference type="Proteomes" id="UP001501757"/>
    </source>
</evidence>
<protein>
    <recommendedName>
        <fullName evidence="4">BPP domain-containing protein</fullName>
    </recommendedName>
</protein>
<dbReference type="SUPFAM" id="SSF117143">
    <property type="entry name" value="Flagellar hook protein flgE"/>
    <property type="match status" value="1"/>
</dbReference>
<dbReference type="RefSeq" id="WP_343845961.1">
    <property type="nucleotide sequence ID" value="NZ_BAAAEI010000017.1"/>
</dbReference>
<proteinExistence type="predicted"/>
<dbReference type="Proteomes" id="UP001501757">
    <property type="component" value="Unassembled WGS sequence"/>
</dbReference>
<keyword evidence="1" id="KW-0732">Signal</keyword>
<feature type="signal peptide" evidence="1">
    <location>
        <begin position="1"/>
        <end position="21"/>
    </location>
</feature>
<feature type="chain" id="PRO_5046024822" description="BPP domain-containing protein" evidence="1">
    <location>
        <begin position="22"/>
        <end position="369"/>
    </location>
</feature>